<dbReference type="InterPro" id="IPR011791">
    <property type="entry name" value="CadR-PbrR"/>
</dbReference>
<dbReference type="EMBL" id="AKGD01000004">
    <property type="protein sequence ID" value="EIT67750.1"/>
    <property type="molecule type" value="Genomic_DNA"/>
</dbReference>
<proteinExistence type="predicted"/>
<feature type="domain" description="HTH merR-type" evidence="2">
    <location>
        <begin position="5"/>
        <end position="74"/>
    </location>
</feature>
<dbReference type="GO" id="GO:0045893">
    <property type="term" value="P:positive regulation of DNA-templated transcription"/>
    <property type="evidence" value="ECO:0007669"/>
    <property type="project" value="InterPro"/>
</dbReference>
<dbReference type="SMART" id="SM00422">
    <property type="entry name" value="HTH_MERR"/>
    <property type="match status" value="1"/>
</dbReference>
<dbReference type="CDD" id="cd04784">
    <property type="entry name" value="HTH_CadR-PbrR"/>
    <property type="match status" value="1"/>
</dbReference>
<reference evidence="3 4" key="1">
    <citation type="journal article" date="2012" name="J. Bacteriol.">
        <title>Genome Sequence of n-Alkane-Degrading Hydrocarboniphaga effusa Strain AP103T (ATCC BAA-332T).</title>
        <authorList>
            <person name="Chang H.K."/>
            <person name="Zylstra G.J."/>
            <person name="Chae J.C."/>
        </authorList>
    </citation>
    <scope>NUCLEOTIDE SEQUENCE [LARGE SCALE GENOMIC DNA]</scope>
    <source>
        <strain evidence="3 4">AP103</strain>
    </source>
</reference>
<dbReference type="Proteomes" id="UP000003704">
    <property type="component" value="Unassembled WGS sequence"/>
</dbReference>
<dbReference type="STRING" id="1172194.WQQ_41850"/>
<organism evidence="3 4">
    <name type="scientific">Hydrocarboniphaga effusa AP103</name>
    <dbReference type="NCBI Taxonomy" id="1172194"/>
    <lineage>
        <taxon>Bacteria</taxon>
        <taxon>Pseudomonadati</taxon>
        <taxon>Pseudomonadota</taxon>
        <taxon>Gammaproteobacteria</taxon>
        <taxon>Nevskiales</taxon>
        <taxon>Nevskiaceae</taxon>
        <taxon>Hydrocarboniphaga</taxon>
    </lineage>
</organism>
<dbReference type="PRINTS" id="PR00040">
    <property type="entry name" value="HTHMERR"/>
</dbReference>
<dbReference type="SUPFAM" id="SSF46955">
    <property type="entry name" value="Putative DNA-binding domain"/>
    <property type="match status" value="1"/>
</dbReference>
<dbReference type="NCBIfam" id="TIGR02047">
    <property type="entry name" value="CadR-PbrR"/>
    <property type="match status" value="1"/>
</dbReference>
<protein>
    <submittedName>
        <fullName evidence="3">MerR family transcriptional regulator</fullName>
    </submittedName>
</protein>
<evidence type="ECO:0000313" key="4">
    <source>
        <dbReference type="Proteomes" id="UP000003704"/>
    </source>
</evidence>
<dbReference type="PANTHER" id="PTHR30204:SF92">
    <property type="entry name" value="HTH-TYPE TRANSCRIPTIONAL REGULATOR ZNTR"/>
    <property type="match status" value="1"/>
</dbReference>
<accession>I8T1F6</accession>
<dbReference type="RefSeq" id="WP_007187120.1">
    <property type="nucleotide sequence ID" value="NZ_AKGD01000004.1"/>
</dbReference>
<keyword evidence="1" id="KW-0238">DNA-binding</keyword>
<comment type="caution">
    <text evidence="3">The sequence shown here is derived from an EMBL/GenBank/DDBJ whole genome shotgun (WGS) entry which is preliminary data.</text>
</comment>
<keyword evidence="4" id="KW-1185">Reference proteome</keyword>
<dbReference type="PANTHER" id="PTHR30204">
    <property type="entry name" value="REDOX-CYCLING DRUG-SENSING TRANSCRIPTIONAL ACTIVATOR SOXR"/>
    <property type="match status" value="1"/>
</dbReference>
<dbReference type="Pfam" id="PF13411">
    <property type="entry name" value="MerR_1"/>
    <property type="match status" value="1"/>
</dbReference>
<dbReference type="InterPro" id="IPR047057">
    <property type="entry name" value="MerR_fam"/>
</dbReference>
<name>I8T1F6_9GAMM</name>
<evidence type="ECO:0000313" key="3">
    <source>
        <dbReference type="EMBL" id="EIT67750.1"/>
    </source>
</evidence>
<dbReference type="InterPro" id="IPR009061">
    <property type="entry name" value="DNA-bd_dom_put_sf"/>
</dbReference>
<dbReference type="Gene3D" id="1.10.1660.10">
    <property type="match status" value="1"/>
</dbReference>
<dbReference type="AlphaFoldDB" id="I8T1F6"/>
<dbReference type="GO" id="GO:0003677">
    <property type="term" value="F:DNA binding"/>
    <property type="evidence" value="ECO:0007669"/>
    <property type="project" value="UniProtKB-KW"/>
</dbReference>
<sequence length="159" mass="18036">MSELAIKIGDLSERLKVPVETIRYYEKERLLPPPRRTEGNYRVYDSAQLDRLAFIRNCRSLDMTLDEIRELLRLRDAPEEECGGVNRLIDEHIDHVQEKIAELRKLESHLQALRRRCDSARPAGECAILGDLNSTVVPAASTAGHIGLHSPSKRRRAGA</sequence>
<evidence type="ECO:0000256" key="1">
    <source>
        <dbReference type="ARBA" id="ARBA00023125"/>
    </source>
</evidence>
<dbReference type="InterPro" id="IPR000551">
    <property type="entry name" value="MerR-type_HTH_dom"/>
</dbReference>
<gene>
    <name evidence="3" type="ORF">WQQ_41850</name>
</gene>
<dbReference type="GO" id="GO:0003700">
    <property type="term" value="F:DNA-binding transcription factor activity"/>
    <property type="evidence" value="ECO:0007669"/>
    <property type="project" value="InterPro"/>
</dbReference>
<evidence type="ECO:0000259" key="2">
    <source>
        <dbReference type="PROSITE" id="PS50937"/>
    </source>
</evidence>
<dbReference type="PROSITE" id="PS50937">
    <property type="entry name" value="HTH_MERR_2"/>
    <property type="match status" value="1"/>
</dbReference>
<dbReference type="GO" id="GO:0046872">
    <property type="term" value="F:metal ion binding"/>
    <property type="evidence" value="ECO:0007669"/>
    <property type="project" value="InterPro"/>
</dbReference>
<dbReference type="PATRIC" id="fig|1172194.4.peg.4061"/>